<dbReference type="SMART" id="SM00318">
    <property type="entry name" value="SNc"/>
    <property type="match status" value="1"/>
</dbReference>
<dbReference type="GO" id="GO:0003676">
    <property type="term" value="F:nucleic acid binding"/>
    <property type="evidence" value="ECO:0007669"/>
    <property type="project" value="InterPro"/>
</dbReference>
<gene>
    <name evidence="5" type="ORF">UFOPK1619_00609</name>
</gene>
<dbReference type="PANTHER" id="PTHR12302">
    <property type="entry name" value="EBNA2 BINDING PROTEIN P100"/>
    <property type="match status" value="1"/>
</dbReference>
<keyword evidence="1" id="KW-0540">Nuclease</keyword>
<dbReference type="EMBL" id="CAEZTI010000104">
    <property type="protein sequence ID" value="CAB4564996.1"/>
    <property type="molecule type" value="Genomic_DNA"/>
</dbReference>
<organism evidence="5">
    <name type="scientific">freshwater metagenome</name>
    <dbReference type="NCBI Taxonomy" id="449393"/>
    <lineage>
        <taxon>unclassified sequences</taxon>
        <taxon>metagenomes</taxon>
        <taxon>ecological metagenomes</taxon>
    </lineage>
</organism>
<dbReference type="GO" id="GO:0016787">
    <property type="term" value="F:hydrolase activity"/>
    <property type="evidence" value="ECO:0007669"/>
    <property type="project" value="UniProtKB-KW"/>
</dbReference>
<dbReference type="GO" id="GO:0004519">
    <property type="term" value="F:endonuclease activity"/>
    <property type="evidence" value="ECO:0007669"/>
    <property type="project" value="UniProtKB-KW"/>
</dbReference>
<dbReference type="PROSITE" id="PS51257">
    <property type="entry name" value="PROKAR_LIPOPROTEIN"/>
    <property type="match status" value="1"/>
</dbReference>
<dbReference type="AlphaFoldDB" id="A0A6J6DNI7"/>
<dbReference type="InterPro" id="IPR035437">
    <property type="entry name" value="SNase_OB-fold_sf"/>
</dbReference>
<dbReference type="Gene3D" id="2.40.50.90">
    <property type="match status" value="1"/>
</dbReference>
<dbReference type="PROSITE" id="PS01123">
    <property type="entry name" value="TNASE_1"/>
    <property type="match status" value="1"/>
</dbReference>
<dbReference type="PANTHER" id="PTHR12302:SF3">
    <property type="entry name" value="SERINE_THREONINE-PROTEIN KINASE 31"/>
    <property type="match status" value="1"/>
</dbReference>
<proteinExistence type="predicted"/>
<dbReference type="PROSITE" id="PS50830">
    <property type="entry name" value="TNASE_3"/>
    <property type="match status" value="1"/>
</dbReference>
<evidence type="ECO:0000259" key="4">
    <source>
        <dbReference type="PROSITE" id="PS50830"/>
    </source>
</evidence>
<protein>
    <submittedName>
        <fullName evidence="5">Unannotated protein</fullName>
    </submittedName>
</protein>
<evidence type="ECO:0000256" key="1">
    <source>
        <dbReference type="ARBA" id="ARBA00022722"/>
    </source>
</evidence>
<sequence length="167" mass="17846">MTRYSIIAITTVCVVLSACASATVQPDADGRVHGTVVSVADGDTVTVKFASGQEKIRLIGVDTPETVHPTKPVGCFGPEASAYTKALLPKGTDVYVVRDAEARDKYKRLLAYVYRTADNLFVNLSLVSGGYAVPLSIAPNTAHETDFVAAAIEAERTNIGLWAQCRR</sequence>
<keyword evidence="2" id="KW-0255">Endonuclease</keyword>
<dbReference type="Pfam" id="PF00565">
    <property type="entry name" value="SNase"/>
    <property type="match status" value="1"/>
</dbReference>
<dbReference type="InterPro" id="IPR016071">
    <property type="entry name" value="Staphylococal_nuclease_OB-fold"/>
</dbReference>
<reference evidence="5" key="1">
    <citation type="submission" date="2020-05" db="EMBL/GenBank/DDBJ databases">
        <authorList>
            <person name="Chiriac C."/>
            <person name="Salcher M."/>
            <person name="Ghai R."/>
            <person name="Kavagutti S V."/>
        </authorList>
    </citation>
    <scope>NUCLEOTIDE SEQUENCE</scope>
</reference>
<evidence type="ECO:0000313" key="5">
    <source>
        <dbReference type="EMBL" id="CAB4564996.1"/>
    </source>
</evidence>
<name>A0A6J6DNI7_9ZZZZ</name>
<evidence type="ECO:0000256" key="2">
    <source>
        <dbReference type="ARBA" id="ARBA00022759"/>
    </source>
</evidence>
<keyword evidence="3" id="KW-0378">Hydrolase</keyword>
<dbReference type="SUPFAM" id="SSF50199">
    <property type="entry name" value="Staphylococcal nuclease"/>
    <property type="match status" value="1"/>
</dbReference>
<dbReference type="InterPro" id="IPR002071">
    <property type="entry name" value="Thermonucl_AS"/>
</dbReference>
<evidence type="ECO:0000256" key="3">
    <source>
        <dbReference type="ARBA" id="ARBA00022801"/>
    </source>
</evidence>
<feature type="domain" description="TNase-like" evidence="4">
    <location>
        <begin position="30"/>
        <end position="164"/>
    </location>
</feature>
<accession>A0A6J6DNI7</accession>